<feature type="signal peptide" evidence="1">
    <location>
        <begin position="1"/>
        <end position="20"/>
    </location>
</feature>
<accession>A0A9W7E6L4</accession>
<proteinExistence type="predicted"/>
<dbReference type="InterPro" id="IPR052762">
    <property type="entry name" value="PCW_deacetylase/CE"/>
</dbReference>
<dbReference type="PANTHER" id="PTHR37834:SF2">
    <property type="entry name" value="ESTERASE, SGNH HYDROLASE-TYPE"/>
    <property type="match status" value="1"/>
</dbReference>
<evidence type="ECO:0000313" key="2">
    <source>
        <dbReference type="EMBL" id="GMH67040.1"/>
    </source>
</evidence>
<sequence length="411" mass="44902">MKKYVVRCLLLLLLSPLTTAKENVTPEDERIRYEGRFDSPAPGTYRTDWPCARLSFGVNNVREEGGSIDVSWSSERVRLNATAWRADGSIASSEIFVGPKWRNKKQTSTLNLPKDASFVTIRKLTQAAPFGTGIGEKALAASVWEYHGVKVTGAEVVSLSPRKRVVEYIGASDSAGYCADGTPDIDGTAALLIDSWLYDNCDLATPGLLANYFDADLWVEAEGGMGLTQNANARIPAFEGKYPLPYFWENQALLTDSSSSWDPTDSNNQLSPDLVVVSLGGNDYNHQHGNVPSNETFSAAYEEFLLKIFSAYESNEDAKILSVCGQGSPAESAFDPDNNRCSPCPHVEDALNDFKINHPELGERAYLGFVPCDGSVVVGDDDIGCAGHKNAVGQQKVFDYLQPLVSEIMDW</sequence>
<name>A0A9W7E6L4_9STRA</name>
<keyword evidence="1" id="KW-0732">Signal</keyword>
<dbReference type="InterPro" id="IPR036514">
    <property type="entry name" value="SGNH_hydro_sf"/>
</dbReference>
<organism evidence="2 3">
    <name type="scientific">Triparma strigata</name>
    <dbReference type="NCBI Taxonomy" id="1606541"/>
    <lineage>
        <taxon>Eukaryota</taxon>
        <taxon>Sar</taxon>
        <taxon>Stramenopiles</taxon>
        <taxon>Ochrophyta</taxon>
        <taxon>Bolidophyceae</taxon>
        <taxon>Parmales</taxon>
        <taxon>Triparmaceae</taxon>
        <taxon>Triparma</taxon>
    </lineage>
</organism>
<dbReference type="Gene3D" id="2.60.120.260">
    <property type="entry name" value="Galactose-binding domain-like"/>
    <property type="match status" value="1"/>
</dbReference>
<protein>
    <submittedName>
        <fullName evidence="2">Uncharacterized protein</fullName>
    </submittedName>
</protein>
<evidence type="ECO:0000256" key="1">
    <source>
        <dbReference type="SAM" id="SignalP"/>
    </source>
</evidence>
<dbReference type="PANTHER" id="PTHR37834">
    <property type="entry name" value="GDSL-LIKE LIPASE/ACYLHYDROLASE DOMAIN PROTEIN (AFU_ORTHOLOGUE AFUA_2G00620)"/>
    <property type="match status" value="1"/>
</dbReference>
<dbReference type="EMBL" id="BRXY01000114">
    <property type="protein sequence ID" value="GMH67040.1"/>
    <property type="molecule type" value="Genomic_DNA"/>
</dbReference>
<dbReference type="AlphaFoldDB" id="A0A9W7E6L4"/>
<feature type="chain" id="PRO_5040991781" evidence="1">
    <location>
        <begin position="21"/>
        <end position="411"/>
    </location>
</feature>
<evidence type="ECO:0000313" key="3">
    <source>
        <dbReference type="Proteomes" id="UP001165085"/>
    </source>
</evidence>
<reference evidence="3" key="1">
    <citation type="journal article" date="2023" name="Commun. Biol.">
        <title>Genome analysis of Parmales, the sister group of diatoms, reveals the evolutionary specialization of diatoms from phago-mixotrophs to photoautotrophs.</title>
        <authorList>
            <person name="Ban H."/>
            <person name="Sato S."/>
            <person name="Yoshikawa S."/>
            <person name="Yamada K."/>
            <person name="Nakamura Y."/>
            <person name="Ichinomiya M."/>
            <person name="Sato N."/>
            <person name="Blanc-Mathieu R."/>
            <person name="Endo H."/>
            <person name="Kuwata A."/>
            <person name="Ogata H."/>
        </authorList>
    </citation>
    <scope>NUCLEOTIDE SEQUENCE [LARGE SCALE GENOMIC DNA]</scope>
    <source>
        <strain evidence="3">NIES 3701</strain>
    </source>
</reference>
<comment type="caution">
    <text evidence="2">The sequence shown here is derived from an EMBL/GenBank/DDBJ whole genome shotgun (WGS) entry which is preliminary data.</text>
</comment>
<dbReference type="Proteomes" id="UP001165085">
    <property type="component" value="Unassembled WGS sequence"/>
</dbReference>
<dbReference type="SUPFAM" id="SSF52266">
    <property type="entry name" value="SGNH hydrolase"/>
    <property type="match status" value="1"/>
</dbReference>
<dbReference type="Gene3D" id="3.40.50.1110">
    <property type="entry name" value="SGNH hydrolase"/>
    <property type="match status" value="1"/>
</dbReference>
<keyword evidence="3" id="KW-1185">Reference proteome</keyword>
<dbReference type="OrthoDB" id="426133at2759"/>
<gene>
    <name evidence="2" type="ORF">TrST_g519</name>
</gene>